<protein>
    <submittedName>
        <fullName evidence="2">TRAP transporter substrate-binding protein</fullName>
    </submittedName>
</protein>
<dbReference type="AlphaFoldDB" id="A0AAW9Q3F7"/>
<dbReference type="RefSeq" id="WP_332289339.1">
    <property type="nucleotide sequence ID" value="NZ_JAZIBG010000024.1"/>
</dbReference>
<dbReference type="PANTHER" id="PTHR33376:SF15">
    <property type="entry name" value="BLL6794 PROTEIN"/>
    <property type="match status" value="1"/>
</dbReference>
<dbReference type="NCBIfam" id="NF037995">
    <property type="entry name" value="TRAP_S1"/>
    <property type="match status" value="1"/>
</dbReference>
<dbReference type="EMBL" id="JAZIBG010000024">
    <property type="protein sequence ID" value="MEF7614366.1"/>
    <property type="molecule type" value="Genomic_DNA"/>
</dbReference>
<evidence type="ECO:0000313" key="3">
    <source>
        <dbReference type="Proteomes" id="UP001336250"/>
    </source>
</evidence>
<proteinExistence type="predicted"/>
<dbReference type="PANTHER" id="PTHR33376">
    <property type="match status" value="1"/>
</dbReference>
<evidence type="ECO:0000313" key="2">
    <source>
        <dbReference type="EMBL" id="MEF7614366.1"/>
    </source>
</evidence>
<comment type="caution">
    <text evidence="2">The sequence shown here is derived from an EMBL/GenBank/DDBJ whole genome shotgun (WGS) entry which is preliminary data.</text>
</comment>
<keyword evidence="3" id="KW-1185">Reference proteome</keyword>
<reference evidence="2 3" key="1">
    <citation type="submission" date="2024-02" db="EMBL/GenBank/DDBJ databases">
        <title>Genome sequence of Aquincola sp. MAHUQ-54.</title>
        <authorList>
            <person name="Huq M.A."/>
        </authorList>
    </citation>
    <scope>NUCLEOTIDE SEQUENCE [LARGE SCALE GENOMIC DNA]</scope>
    <source>
        <strain evidence="2 3">MAHUQ-54</strain>
    </source>
</reference>
<keyword evidence="1" id="KW-0732">Signal</keyword>
<dbReference type="CDD" id="cd13665">
    <property type="entry name" value="PBP2_TRAP_Dctp3_4"/>
    <property type="match status" value="1"/>
</dbReference>
<dbReference type="InterPro" id="IPR018389">
    <property type="entry name" value="DctP_fam"/>
</dbReference>
<name>A0AAW9Q3F7_9BURK</name>
<evidence type="ECO:0000256" key="1">
    <source>
        <dbReference type="ARBA" id="ARBA00022729"/>
    </source>
</evidence>
<dbReference type="GO" id="GO:0055085">
    <property type="term" value="P:transmembrane transport"/>
    <property type="evidence" value="ECO:0007669"/>
    <property type="project" value="InterPro"/>
</dbReference>
<organism evidence="2 3">
    <name type="scientific">Aquincola agrisoli</name>
    <dbReference type="NCBI Taxonomy" id="3119538"/>
    <lineage>
        <taxon>Bacteria</taxon>
        <taxon>Pseudomonadati</taxon>
        <taxon>Pseudomonadota</taxon>
        <taxon>Betaproteobacteria</taxon>
        <taxon>Burkholderiales</taxon>
        <taxon>Sphaerotilaceae</taxon>
        <taxon>Aquincola</taxon>
    </lineage>
</organism>
<accession>A0AAW9Q3F7</accession>
<dbReference type="Proteomes" id="UP001336250">
    <property type="component" value="Unassembled WGS sequence"/>
</dbReference>
<gene>
    <name evidence="2" type="ORF">V4F39_10640</name>
</gene>
<dbReference type="Pfam" id="PF03480">
    <property type="entry name" value="DctP"/>
    <property type="match status" value="1"/>
</dbReference>
<dbReference type="Gene3D" id="3.40.190.170">
    <property type="entry name" value="Bacterial extracellular solute-binding protein, family 7"/>
    <property type="match status" value="1"/>
</dbReference>
<sequence>MALFGAVAASAQTELTVSSWTPPAHMLSQTQQAWCGLLEERSEGRLRCRILPRAAAPAPGTFDAVRQGLADVSFTVHGYTPGRFALSALAELPFLGQSAEAVSLAYQAVFERTPAMQAEHEGVKVLAVFVHGPGMVLNTRGPVTRLEELQALKFRIGGGRVQDIGAALGMNVLRRPSAENLALLSAGAVDGTLMPPESVEAYRLDGVVRYATTFPGGLYNTSFVFMMNQGRYDRLPAEDRAVVDALSGEFAARLFGRGWDRIDRRAMAMMQVSGVQFTPADPDFVQAVKDRTAPLEAQWAEAARARGIADPGKLLADYRADIARRER</sequence>
<dbReference type="InterPro" id="IPR038404">
    <property type="entry name" value="TRAP_DctP_sf"/>
</dbReference>